<feature type="region of interest" description="Disordered" evidence="6">
    <location>
        <begin position="351"/>
        <end position="390"/>
    </location>
</feature>
<feature type="signal peptide" evidence="8">
    <location>
        <begin position="1"/>
        <end position="38"/>
    </location>
</feature>
<dbReference type="Gene3D" id="3.40.50.200">
    <property type="entry name" value="Peptidase S8/S53 domain"/>
    <property type="match status" value="1"/>
</dbReference>
<feature type="domain" description="Peptidase S8/S53" evidence="9">
    <location>
        <begin position="70"/>
        <end position="277"/>
    </location>
</feature>
<dbReference type="InterPro" id="IPR015500">
    <property type="entry name" value="Peptidase_S8_subtilisin-rel"/>
</dbReference>
<dbReference type="EMBL" id="JADBGI010000045">
    <property type="protein sequence ID" value="MBE3002412.1"/>
    <property type="molecule type" value="Genomic_DNA"/>
</dbReference>
<keyword evidence="4" id="KW-0720">Serine protease</keyword>
<dbReference type="InterPro" id="IPR050131">
    <property type="entry name" value="Peptidase_S8_subtilisin-like"/>
</dbReference>
<keyword evidence="11" id="KW-1185">Reference proteome</keyword>
<reference evidence="10 11" key="1">
    <citation type="submission" date="2020-09" db="EMBL/GenBank/DDBJ databases">
        <title>Diversity and distribution of actinomycetes associated with coral in the coast of Hainan.</title>
        <authorList>
            <person name="Li F."/>
        </authorList>
    </citation>
    <scope>NUCLEOTIDE SEQUENCE [LARGE SCALE GENOMIC DNA]</scope>
    <source>
        <strain evidence="10 11">HNM0947</strain>
    </source>
</reference>
<dbReference type="Pfam" id="PF00082">
    <property type="entry name" value="Peptidase_S8"/>
    <property type="match status" value="1"/>
</dbReference>
<keyword evidence="7" id="KW-1133">Transmembrane helix</keyword>
<feature type="transmembrane region" description="Helical" evidence="7">
    <location>
        <begin position="322"/>
        <end position="344"/>
    </location>
</feature>
<dbReference type="PRINTS" id="PR00723">
    <property type="entry name" value="SUBTILISIN"/>
</dbReference>
<gene>
    <name evidence="10" type="ORF">IDM40_27495</name>
</gene>
<dbReference type="Proteomes" id="UP000806528">
    <property type="component" value="Unassembled WGS sequence"/>
</dbReference>
<feature type="compositionally biased region" description="Basic residues" evidence="6">
    <location>
        <begin position="377"/>
        <end position="390"/>
    </location>
</feature>
<comment type="caution">
    <text evidence="10">The sequence shown here is derived from an EMBL/GenBank/DDBJ whole genome shotgun (WGS) entry which is preliminary data.</text>
</comment>
<evidence type="ECO:0000256" key="5">
    <source>
        <dbReference type="PROSITE-ProRule" id="PRU01240"/>
    </source>
</evidence>
<sequence>MLGGNNRTMMHTRHGIRGIAASCAVVTVLGITAVPAAAENTDNEGQADFRPDQWGLASIGATEMWEETEGGGIEVAVVGPSVHEDHPDLRDNLTVDTGHGDNSGNMDLGTGMAGLIAGHGHGMDADGGVLGAAPSAALLALPTGDDVDGAIRAAAADGAQVVVLAETDADLSSATEAAVDAGAVVVGPADGGGDPNVLTVAPTDEDGQLAGNTADASEIDLTAPGDELYTAGPDMSETQVSGAPYAAALTAGGIALLRSAYPQLQPEQVRDAVLEGSQQGPGGVPALSLTDAQAQAAGVAQDIPVIDEDLADEADQGSQIPVWVWFAAVGAVLLFGILALVMWVRRSTRDPYGVEAERREENEEIAAARAAEEQPARRQKGGRRRKPRKG</sequence>
<evidence type="ECO:0000256" key="7">
    <source>
        <dbReference type="SAM" id="Phobius"/>
    </source>
</evidence>
<dbReference type="PANTHER" id="PTHR43806:SF11">
    <property type="entry name" value="CEREVISIN-RELATED"/>
    <property type="match status" value="1"/>
</dbReference>
<protein>
    <submittedName>
        <fullName evidence="10">S8 family serine peptidase</fullName>
    </submittedName>
</protein>
<proteinExistence type="inferred from homology"/>
<evidence type="ECO:0000256" key="3">
    <source>
        <dbReference type="ARBA" id="ARBA00022801"/>
    </source>
</evidence>
<keyword evidence="8" id="KW-0732">Signal</keyword>
<organism evidence="10 11">
    <name type="scientific">Nocardiopsis coralli</name>
    <dbReference type="NCBI Taxonomy" id="2772213"/>
    <lineage>
        <taxon>Bacteria</taxon>
        <taxon>Bacillati</taxon>
        <taxon>Actinomycetota</taxon>
        <taxon>Actinomycetes</taxon>
        <taxon>Streptosporangiales</taxon>
        <taxon>Nocardiopsidaceae</taxon>
        <taxon>Nocardiopsis</taxon>
    </lineage>
</organism>
<comment type="similarity">
    <text evidence="1 5">Belongs to the peptidase S8 family.</text>
</comment>
<feature type="chain" id="PRO_5045557275" evidence="8">
    <location>
        <begin position="39"/>
        <end position="390"/>
    </location>
</feature>
<dbReference type="InterPro" id="IPR036852">
    <property type="entry name" value="Peptidase_S8/S53_dom_sf"/>
</dbReference>
<evidence type="ECO:0000313" key="11">
    <source>
        <dbReference type="Proteomes" id="UP000806528"/>
    </source>
</evidence>
<evidence type="ECO:0000256" key="8">
    <source>
        <dbReference type="SAM" id="SignalP"/>
    </source>
</evidence>
<evidence type="ECO:0000313" key="10">
    <source>
        <dbReference type="EMBL" id="MBE3002412.1"/>
    </source>
</evidence>
<dbReference type="PANTHER" id="PTHR43806">
    <property type="entry name" value="PEPTIDASE S8"/>
    <property type="match status" value="1"/>
</dbReference>
<evidence type="ECO:0000256" key="4">
    <source>
        <dbReference type="ARBA" id="ARBA00022825"/>
    </source>
</evidence>
<keyword evidence="7" id="KW-0472">Membrane</keyword>
<evidence type="ECO:0000256" key="6">
    <source>
        <dbReference type="SAM" id="MobiDB-lite"/>
    </source>
</evidence>
<accession>A0ABR9PEZ1</accession>
<keyword evidence="2" id="KW-0645">Protease</keyword>
<keyword evidence="3" id="KW-0378">Hydrolase</keyword>
<evidence type="ECO:0000256" key="1">
    <source>
        <dbReference type="ARBA" id="ARBA00011073"/>
    </source>
</evidence>
<dbReference type="InterPro" id="IPR000209">
    <property type="entry name" value="Peptidase_S8/S53_dom"/>
</dbReference>
<evidence type="ECO:0000259" key="9">
    <source>
        <dbReference type="Pfam" id="PF00082"/>
    </source>
</evidence>
<evidence type="ECO:0000256" key="2">
    <source>
        <dbReference type="ARBA" id="ARBA00022670"/>
    </source>
</evidence>
<dbReference type="PROSITE" id="PS51892">
    <property type="entry name" value="SUBTILASE"/>
    <property type="match status" value="1"/>
</dbReference>
<dbReference type="SUPFAM" id="SSF52743">
    <property type="entry name" value="Subtilisin-like"/>
    <property type="match status" value="1"/>
</dbReference>
<name>A0ABR9PEZ1_9ACTN</name>
<comment type="caution">
    <text evidence="5">Lacks conserved residue(s) required for the propagation of feature annotation.</text>
</comment>
<keyword evidence="7" id="KW-0812">Transmembrane</keyword>